<feature type="repeat" description="Solcar" evidence="8">
    <location>
        <begin position="266"/>
        <end position="357"/>
    </location>
</feature>
<evidence type="ECO:0000256" key="2">
    <source>
        <dbReference type="ARBA" id="ARBA00006375"/>
    </source>
</evidence>
<dbReference type="Pfam" id="PF00153">
    <property type="entry name" value="Mito_carr"/>
    <property type="match status" value="3"/>
</dbReference>
<evidence type="ECO:0000256" key="10">
    <source>
        <dbReference type="SAM" id="Phobius"/>
    </source>
</evidence>
<keyword evidence="5" id="KW-0677">Repeat</keyword>
<accession>A0A448YVA4</accession>
<evidence type="ECO:0008006" key="13">
    <source>
        <dbReference type="Google" id="ProtNLM"/>
    </source>
</evidence>
<sequence length="364" mass="39343">MSTDTRPIPSLYYRIVLKQPNQTKPNQTNQVPTTPGTTVFHENTKQKTKHANKMVVAAGALVQKMVIAAFAGMGAATICHPLDVIRVQMQTEGSDYKGTIDCGSQIVARNGIKKGLYAGISAAYLRQWLYGSCRIGIYAFLLEQAQTKNLDAGLPKNQIAFGTKLLMGMTSGGIGSFVGTPSELSLVRMSNDSKLPEKQRRNYNGVVDCVRRIATEEGVTKLWTGGTVTVMRAMVLSACVLACSSEIKLKLIATGIFGTEGNLMFGGFPLLFVATLVSSFIANIFSNPFDVVKSRVQNQKADPKTGELPYKSTLDGFLKIIGNEGVPKLWAGFTPAFVKLAPYTIISLILTEKITMVITGKSAL</sequence>
<keyword evidence="4 8" id="KW-0812">Transmembrane</keyword>
<dbReference type="AlphaFoldDB" id="A0A448YVA4"/>
<dbReference type="InterPro" id="IPR050391">
    <property type="entry name" value="Mito_Metabolite_Transporter"/>
</dbReference>
<keyword evidence="3 9" id="KW-0813">Transport</keyword>
<dbReference type="InterPro" id="IPR023395">
    <property type="entry name" value="MCP_dom_sf"/>
</dbReference>
<organism evidence="11 12">
    <name type="scientific">Pseudo-nitzschia multistriata</name>
    <dbReference type="NCBI Taxonomy" id="183589"/>
    <lineage>
        <taxon>Eukaryota</taxon>
        <taxon>Sar</taxon>
        <taxon>Stramenopiles</taxon>
        <taxon>Ochrophyta</taxon>
        <taxon>Bacillariophyta</taxon>
        <taxon>Bacillariophyceae</taxon>
        <taxon>Bacillariophycidae</taxon>
        <taxon>Bacillariales</taxon>
        <taxon>Bacillariaceae</taxon>
        <taxon>Pseudo-nitzschia</taxon>
    </lineage>
</organism>
<keyword evidence="12" id="KW-1185">Reference proteome</keyword>
<gene>
    <name evidence="11" type="ORF">PSNMU_V1.4_AUG-EV-PASAV3_0004120</name>
</gene>
<evidence type="ECO:0000256" key="9">
    <source>
        <dbReference type="RuleBase" id="RU000488"/>
    </source>
</evidence>
<evidence type="ECO:0000256" key="8">
    <source>
        <dbReference type="PROSITE-ProRule" id="PRU00282"/>
    </source>
</evidence>
<dbReference type="SUPFAM" id="SSF103506">
    <property type="entry name" value="Mitochondrial carrier"/>
    <property type="match status" value="1"/>
</dbReference>
<dbReference type="PANTHER" id="PTHR45618">
    <property type="entry name" value="MITOCHONDRIAL DICARBOXYLATE CARRIER-RELATED"/>
    <property type="match status" value="1"/>
</dbReference>
<proteinExistence type="inferred from homology"/>
<comment type="similarity">
    <text evidence="2 9">Belongs to the mitochondrial carrier (TC 2.A.29) family.</text>
</comment>
<evidence type="ECO:0000256" key="7">
    <source>
        <dbReference type="ARBA" id="ARBA00023136"/>
    </source>
</evidence>
<evidence type="ECO:0000313" key="11">
    <source>
        <dbReference type="EMBL" id="VEU33722.1"/>
    </source>
</evidence>
<keyword evidence="6 10" id="KW-1133">Transmembrane helix</keyword>
<keyword evidence="7 8" id="KW-0472">Membrane</keyword>
<protein>
    <recommendedName>
        <fullName evidence="13">Mitochondrial carrier protein</fullName>
    </recommendedName>
</protein>
<dbReference type="Gene3D" id="1.50.40.10">
    <property type="entry name" value="Mitochondrial carrier domain"/>
    <property type="match status" value="2"/>
</dbReference>
<evidence type="ECO:0000256" key="5">
    <source>
        <dbReference type="ARBA" id="ARBA00022737"/>
    </source>
</evidence>
<dbReference type="Proteomes" id="UP000291116">
    <property type="component" value="Unassembled WGS sequence"/>
</dbReference>
<evidence type="ECO:0000256" key="1">
    <source>
        <dbReference type="ARBA" id="ARBA00004141"/>
    </source>
</evidence>
<feature type="repeat" description="Solcar" evidence="8">
    <location>
        <begin position="159"/>
        <end position="250"/>
    </location>
</feature>
<evidence type="ECO:0000256" key="3">
    <source>
        <dbReference type="ARBA" id="ARBA00022448"/>
    </source>
</evidence>
<evidence type="ECO:0000313" key="12">
    <source>
        <dbReference type="Proteomes" id="UP000291116"/>
    </source>
</evidence>
<dbReference type="OrthoDB" id="756301at2759"/>
<evidence type="ECO:0000256" key="4">
    <source>
        <dbReference type="ARBA" id="ARBA00022692"/>
    </source>
</evidence>
<reference evidence="11 12" key="1">
    <citation type="submission" date="2019-01" db="EMBL/GenBank/DDBJ databases">
        <authorList>
            <person name="Ferrante I. M."/>
        </authorList>
    </citation>
    <scope>NUCLEOTIDE SEQUENCE [LARGE SCALE GENOMIC DNA]</scope>
    <source>
        <strain evidence="11 12">B856</strain>
    </source>
</reference>
<dbReference type="EMBL" id="CAACVS010000007">
    <property type="protein sequence ID" value="VEU33722.1"/>
    <property type="molecule type" value="Genomic_DNA"/>
</dbReference>
<comment type="subcellular location">
    <subcellularLocation>
        <location evidence="1">Membrane</location>
        <topology evidence="1">Multi-pass membrane protein</topology>
    </subcellularLocation>
</comment>
<feature type="repeat" description="Solcar" evidence="8">
    <location>
        <begin position="63"/>
        <end position="144"/>
    </location>
</feature>
<evidence type="ECO:0000256" key="6">
    <source>
        <dbReference type="ARBA" id="ARBA00022989"/>
    </source>
</evidence>
<feature type="transmembrane region" description="Helical" evidence="10">
    <location>
        <begin position="263"/>
        <end position="285"/>
    </location>
</feature>
<dbReference type="InterPro" id="IPR018108">
    <property type="entry name" value="MCP_transmembrane"/>
</dbReference>
<dbReference type="GO" id="GO:0016020">
    <property type="term" value="C:membrane"/>
    <property type="evidence" value="ECO:0007669"/>
    <property type="project" value="UniProtKB-SubCell"/>
</dbReference>
<dbReference type="PROSITE" id="PS50920">
    <property type="entry name" value="SOLCAR"/>
    <property type="match status" value="3"/>
</dbReference>
<name>A0A448YVA4_9STRA</name>